<organism evidence="3 4">
    <name type="scientific">Leptobrachium leishanense</name>
    <name type="common">Leishan spiny toad</name>
    <dbReference type="NCBI Taxonomy" id="445787"/>
    <lineage>
        <taxon>Eukaryota</taxon>
        <taxon>Metazoa</taxon>
        <taxon>Chordata</taxon>
        <taxon>Craniata</taxon>
        <taxon>Vertebrata</taxon>
        <taxon>Euteleostomi</taxon>
        <taxon>Amphibia</taxon>
        <taxon>Batrachia</taxon>
        <taxon>Anura</taxon>
        <taxon>Pelobatoidea</taxon>
        <taxon>Megophryidae</taxon>
        <taxon>Leptobrachium</taxon>
    </lineage>
</organism>
<reference evidence="3" key="2">
    <citation type="submission" date="2025-09" db="UniProtKB">
        <authorList>
            <consortium name="Ensembl"/>
        </authorList>
    </citation>
    <scope>IDENTIFICATION</scope>
</reference>
<evidence type="ECO:0000313" key="3">
    <source>
        <dbReference type="Ensembl" id="ENSLLEP00000033037.1"/>
    </source>
</evidence>
<dbReference type="AlphaFoldDB" id="A0A8C5WEX0"/>
<name>A0A8C5WEX0_9ANUR</name>
<feature type="compositionally biased region" description="Low complexity" evidence="2">
    <location>
        <begin position="37"/>
        <end position="54"/>
    </location>
</feature>
<dbReference type="Gene3D" id="3.30.70.1820">
    <property type="entry name" value="L1 transposable element, RRM domain"/>
    <property type="match status" value="1"/>
</dbReference>
<dbReference type="Ensembl" id="ENSLLET00000034307.1">
    <property type="protein sequence ID" value="ENSLLEP00000033037.1"/>
    <property type="gene ID" value="ENSLLEG00000020946.1"/>
</dbReference>
<accession>A0A8C5WEX0</accession>
<dbReference type="InterPro" id="IPR004244">
    <property type="entry name" value="Transposase_22"/>
</dbReference>
<keyword evidence="4" id="KW-1185">Reference proteome</keyword>
<evidence type="ECO:0000256" key="1">
    <source>
        <dbReference type="SAM" id="Coils"/>
    </source>
</evidence>
<protein>
    <submittedName>
        <fullName evidence="3">Uncharacterized protein</fullName>
    </submittedName>
</protein>
<keyword evidence="1" id="KW-0175">Coiled coil</keyword>
<evidence type="ECO:0000313" key="4">
    <source>
        <dbReference type="Proteomes" id="UP000694569"/>
    </source>
</evidence>
<dbReference type="Proteomes" id="UP000694569">
    <property type="component" value="Unplaced"/>
</dbReference>
<feature type="coiled-coil region" evidence="1">
    <location>
        <begin position="116"/>
        <end position="143"/>
    </location>
</feature>
<proteinExistence type="predicted"/>
<feature type="region of interest" description="Disordered" evidence="2">
    <location>
        <begin position="1"/>
        <end position="55"/>
    </location>
</feature>
<reference evidence="3" key="1">
    <citation type="submission" date="2025-08" db="UniProtKB">
        <authorList>
            <consortium name="Ensembl"/>
        </authorList>
    </citation>
    <scope>IDENTIFICATION</scope>
</reference>
<dbReference type="GeneTree" id="ENSGT01140000282609"/>
<dbReference type="OrthoDB" id="9909705at2759"/>
<dbReference type="PANTHER" id="PTHR11505">
    <property type="entry name" value="L1 TRANSPOSABLE ELEMENT-RELATED"/>
    <property type="match status" value="1"/>
</dbReference>
<evidence type="ECO:0000256" key="2">
    <source>
        <dbReference type="SAM" id="MobiDB-lite"/>
    </source>
</evidence>
<sequence>MSPAKVSRTKGTPGTLVAPIFRPLSSGPAPQDGGRHSPSASSACSSPGGPPEAATKGDIQQILGRLVEVQQFIVGELDKSAHAIRTEIHAVGARTSALEEAVTTLSRGHNAAINRSNMLVERIQHLEQQVEDLSKRSRRNNLRLRGLPESVTSSALGETVMTMLMTLLPDYTADQLLLDRVHRALRARAAPPAGPRDVIFRFHYFTSKVAVLRALRHSPLVYQDAELQIFQDLAPSTLARRRPWKPIADHLRGHGVRFAWGFPLKMMAFQNGSTTICASLAGAPAFLAQLGLPALELQIPDTSLQPLEPVEVEWECIPASGSPRPPP</sequence>